<dbReference type="VEuPathDB" id="VectorBase:RPRC011546"/>
<dbReference type="STRING" id="13249.T1I5H7"/>
<dbReference type="HOGENOM" id="CLU_1566832_0_0_1"/>
<keyword evidence="2" id="KW-0539">Nucleus</keyword>
<dbReference type="PANTHER" id="PTHR21583">
    <property type="entry name" value="ELYS PROTEIN"/>
    <property type="match status" value="1"/>
</dbReference>
<dbReference type="GO" id="GO:0005634">
    <property type="term" value="C:nucleus"/>
    <property type="evidence" value="ECO:0007669"/>
    <property type="project" value="UniProtKB-SubCell"/>
</dbReference>
<dbReference type="AlphaFoldDB" id="T1I5H7"/>
<dbReference type="PANTHER" id="PTHR21583:SF8">
    <property type="entry name" value="PROTEIN ELYS"/>
    <property type="match status" value="1"/>
</dbReference>
<evidence type="ECO:0000256" key="1">
    <source>
        <dbReference type="ARBA" id="ARBA00004123"/>
    </source>
</evidence>
<evidence type="ECO:0000256" key="2">
    <source>
        <dbReference type="ARBA" id="ARBA00023242"/>
    </source>
</evidence>
<feature type="domain" description="ELYS-like" evidence="3">
    <location>
        <begin position="38"/>
        <end position="169"/>
    </location>
</feature>
<dbReference type="EMBL" id="ACPB03011499">
    <property type="status" value="NOT_ANNOTATED_CDS"/>
    <property type="molecule type" value="Genomic_DNA"/>
</dbReference>
<dbReference type="Proteomes" id="UP000015103">
    <property type="component" value="Unassembled WGS sequence"/>
</dbReference>
<comment type="subcellular location">
    <subcellularLocation>
        <location evidence="1">Nucleus</location>
    </subcellularLocation>
</comment>
<evidence type="ECO:0000313" key="4">
    <source>
        <dbReference type="EnsemblMetazoa" id="RPRC011546-PA"/>
    </source>
</evidence>
<dbReference type="InParanoid" id="T1I5H7"/>
<dbReference type="EnsemblMetazoa" id="RPRC011546-RA">
    <property type="protein sequence ID" value="RPRC011546-PA"/>
    <property type="gene ID" value="RPRC011546"/>
</dbReference>
<organism evidence="4 5">
    <name type="scientific">Rhodnius prolixus</name>
    <name type="common">Triatomid bug</name>
    <dbReference type="NCBI Taxonomy" id="13249"/>
    <lineage>
        <taxon>Eukaryota</taxon>
        <taxon>Metazoa</taxon>
        <taxon>Ecdysozoa</taxon>
        <taxon>Arthropoda</taxon>
        <taxon>Hexapoda</taxon>
        <taxon>Insecta</taxon>
        <taxon>Pterygota</taxon>
        <taxon>Neoptera</taxon>
        <taxon>Paraneoptera</taxon>
        <taxon>Hemiptera</taxon>
        <taxon>Heteroptera</taxon>
        <taxon>Panheteroptera</taxon>
        <taxon>Cimicomorpha</taxon>
        <taxon>Reduviidae</taxon>
        <taxon>Triatominae</taxon>
        <taxon>Rhodnius</taxon>
    </lineage>
</organism>
<dbReference type="InterPro" id="IPR025151">
    <property type="entry name" value="ELYS_dom"/>
</dbReference>
<sequence length="171" mass="20026">MRALEECKRSRPHIVPPQEGLYMADSFNCNNDGTRVIDYPPHSIQSLLRIWLKVDPSTEKKFALSYYFLLDFMHICEDDKYHICMDKIAHYPFSLGMSNSRVSLIKALWNLDHSFYEEGMKLLMSRQVLASDITDSQNRSILRLLFIESKYNLALQYLKTKHPALHLPDDL</sequence>
<keyword evidence="5" id="KW-1185">Reference proteome</keyword>
<dbReference type="Pfam" id="PF13934">
    <property type="entry name" value="ELYS"/>
    <property type="match status" value="1"/>
</dbReference>
<evidence type="ECO:0000313" key="5">
    <source>
        <dbReference type="Proteomes" id="UP000015103"/>
    </source>
</evidence>
<name>T1I5H7_RHOPR</name>
<accession>T1I5H7</accession>
<protein>
    <submittedName>
        <fullName evidence="4">ELYS domain-containing protein</fullName>
    </submittedName>
</protein>
<proteinExistence type="predicted"/>
<evidence type="ECO:0000259" key="3">
    <source>
        <dbReference type="Pfam" id="PF13934"/>
    </source>
</evidence>
<dbReference type="InterPro" id="IPR052620">
    <property type="entry name" value="ELYS/MEL-28_NucAsmblyFactor"/>
</dbReference>
<reference evidence="4" key="1">
    <citation type="submission" date="2015-05" db="UniProtKB">
        <authorList>
            <consortium name="EnsemblMetazoa"/>
        </authorList>
    </citation>
    <scope>IDENTIFICATION</scope>
</reference>